<comment type="similarity">
    <text evidence="1">Belongs to the flagella basal body rod proteins family.</text>
</comment>
<feature type="domain" description="Flagellar basal body rod protein N-terminal" evidence="2">
    <location>
        <begin position="7"/>
        <end position="35"/>
    </location>
</feature>
<dbReference type="GO" id="GO:0030694">
    <property type="term" value="C:bacterial-type flagellum basal body, rod"/>
    <property type="evidence" value="ECO:0007669"/>
    <property type="project" value="InterPro"/>
</dbReference>
<protein>
    <submittedName>
        <fullName evidence="5">Flagellar basal-body rod protein FlgF</fullName>
    </submittedName>
</protein>
<proteinExistence type="inferred from homology"/>
<dbReference type="AlphaFoldDB" id="A0A3B0QVJ5"/>
<name>A0A3B0QVJ5_9ZZZZ</name>
<dbReference type="PANTHER" id="PTHR30435:SF19">
    <property type="entry name" value="FLAGELLAR BASAL-BODY ROD PROTEIN FLGG"/>
    <property type="match status" value="1"/>
</dbReference>
<dbReference type="NCBIfam" id="TIGR03506">
    <property type="entry name" value="FlgEFG_subfam"/>
    <property type="match status" value="1"/>
</dbReference>
<keyword evidence="5" id="KW-0282">Flagellum</keyword>
<dbReference type="NCBIfam" id="TIGR02490">
    <property type="entry name" value="flgF"/>
    <property type="match status" value="1"/>
</dbReference>
<gene>
    <name evidence="5" type="ORF">MNBD_DELTA01-373</name>
</gene>
<feature type="domain" description="Flagellar basal-body/hook protein C-terminal" evidence="3">
    <location>
        <begin position="187"/>
        <end position="230"/>
    </location>
</feature>
<dbReference type="SUPFAM" id="SSF117143">
    <property type="entry name" value="Flagellar hook protein flgE"/>
    <property type="match status" value="1"/>
</dbReference>
<dbReference type="InterPro" id="IPR010930">
    <property type="entry name" value="Flg_bb/hook_C_dom"/>
</dbReference>
<dbReference type="InterPro" id="IPR037925">
    <property type="entry name" value="FlgE/F/G-like"/>
</dbReference>
<accession>A0A3B0QVJ5</accession>
<dbReference type="InterPro" id="IPR053967">
    <property type="entry name" value="LlgE_F_G-like_D1"/>
</dbReference>
<keyword evidence="5" id="KW-0969">Cilium</keyword>
<evidence type="ECO:0000313" key="5">
    <source>
        <dbReference type="EMBL" id="VAV85594.1"/>
    </source>
</evidence>
<dbReference type="Pfam" id="PF00460">
    <property type="entry name" value="Flg_bb_rod"/>
    <property type="match status" value="1"/>
</dbReference>
<organism evidence="5">
    <name type="scientific">hydrothermal vent metagenome</name>
    <dbReference type="NCBI Taxonomy" id="652676"/>
    <lineage>
        <taxon>unclassified sequences</taxon>
        <taxon>metagenomes</taxon>
        <taxon>ecological metagenomes</taxon>
    </lineage>
</organism>
<dbReference type="InterPro" id="IPR012836">
    <property type="entry name" value="FlgF"/>
</dbReference>
<reference evidence="5" key="1">
    <citation type="submission" date="2018-06" db="EMBL/GenBank/DDBJ databases">
        <authorList>
            <person name="Zhirakovskaya E."/>
        </authorList>
    </citation>
    <scope>NUCLEOTIDE SEQUENCE</scope>
</reference>
<evidence type="ECO:0000259" key="3">
    <source>
        <dbReference type="Pfam" id="PF06429"/>
    </source>
</evidence>
<evidence type="ECO:0000256" key="1">
    <source>
        <dbReference type="ARBA" id="ARBA00009677"/>
    </source>
</evidence>
<evidence type="ECO:0000259" key="4">
    <source>
        <dbReference type="Pfam" id="PF22692"/>
    </source>
</evidence>
<dbReference type="Pfam" id="PF22692">
    <property type="entry name" value="LlgE_F_G_D1"/>
    <property type="match status" value="1"/>
</dbReference>
<keyword evidence="5" id="KW-0966">Cell projection</keyword>
<dbReference type="InterPro" id="IPR001444">
    <property type="entry name" value="Flag_bb_rod_N"/>
</dbReference>
<dbReference type="InterPro" id="IPR020013">
    <property type="entry name" value="Flagellar_FlgE/F/G"/>
</dbReference>
<dbReference type="GO" id="GO:0071978">
    <property type="term" value="P:bacterial-type flagellum-dependent swarming motility"/>
    <property type="evidence" value="ECO:0007669"/>
    <property type="project" value="TreeGrafter"/>
</dbReference>
<dbReference type="Pfam" id="PF06429">
    <property type="entry name" value="Flg_bbr_C"/>
    <property type="match status" value="1"/>
</dbReference>
<dbReference type="EMBL" id="UOEA01000090">
    <property type="protein sequence ID" value="VAV85594.1"/>
    <property type="molecule type" value="Genomic_DNA"/>
</dbReference>
<dbReference type="PANTHER" id="PTHR30435">
    <property type="entry name" value="FLAGELLAR PROTEIN"/>
    <property type="match status" value="1"/>
</dbReference>
<sequence length="235" mass="25387">MDRSIFVALSGAMAQQKRLETASYNISNADTAGYKKQDNVFSAIFTDALKAYPVDDGIEIDMTQGAVRNTGNQFDMAIMGNGFFVVNTPQGERYTRQGDFTVNAEGILSTKEGYPVSGEGGEIQIIGEKIVVNEAGEVSGGKKMPKKQLSLVSFDDDTKFIKEGQYYSVLSGGVNKTPALGEIAVVQGNLEVSNVNAAKEMVNLIEIIRIYDSQGKMIQTLDDIAKKAINDIGAF</sequence>
<feature type="domain" description="Flagellar hook protein FlgE/F/G-like D1" evidence="4">
    <location>
        <begin position="77"/>
        <end position="139"/>
    </location>
</feature>
<evidence type="ECO:0000259" key="2">
    <source>
        <dbReference type="Pfam" id="PF00460"/>
    </source>
</evidence>